<dbReference type="GO" id="GO:0005741">
    <property type="term" value="C:mitochondrial outer membrane"/>
    <property type="evidence" value="ECO:0007669"/>
    <property type="project" value="UniProtKB-SubCell"/>
</dbReference>
<evidence type="ECO:0000259" key="8">
    <source>
        <dbReference type="SMART" id="SM00382"/>
    </source>
</evidence>
<dbReference type="InterPro" id="IPR027417">
    <property type="entry name" value="P-loop_NTPase"/>
</dbReference>
<comment type="similarity">
    <text evidence="6">Belongs to the AAA ATPase family.</text>
</comment>
<reference evidence="9" key="1">
    <citation type="submission" date="2016-01" db="EMBL/GenBank/DDBJ databases">
        <title>Reference transcriptome for the parasite Schistocephalus solidus: insights into the molecular evolution of parasitism.</title>
        <authorList>
            <person name="Hebert F.O."/>
            <person name="Grambauer S."/>
            <person name="Barber I."/>
            <person name="Landry C.R."/>
            <person name="Aubin-Horth N."/>
        </authorList>
    </citation>
    <scope>NUCLEOTIDE SEQUENCE</scope>
</reference>
<dbReference type="EMBL" id="GEEE01002797">
    <property type="protein sequence ID" value="JAP60428.1"/>
    <property type="molecule type" value="Transcribed_RNA"/>
</dbReference>
<feature type="transmembrane region" description="Helical" evidence="7">
    <location>
        <begin position="128"/>
        <end position="150"/>
    </location>
</feature>
<dbReference type="FunFam" id="3.40.50.300:FF:000538">
    <property type="entry name" value="ATPase family AAA domain-containing protein 1"/>
    <property type="match status" value="1"/>
</dbReference>
<feature type="non-terminal residue" evidence="9">
    <location>
        <position position="1"/>
    </location>
</feature>
<dbReference type="SMART" id="SM00382">
    <property type="entry name" value="AAA"/>
    <property type="match status" value="1"/>
</dbReference>
<evidence type="ECO:0000256" key="6">
    <source>
        <dbReference type="RuleBase" id="RU003651"/>
    </source>
</evidence>
<proteinExistence type="inferred from homology"/>
<keyword evidence="7" id="KW-1133">Transmembrane helix</keyword>
<dbReference type="InterPro" id="IPR003959">
    <property type="entry name" value="ATPase_AAA_core"/>
</dbReference>
<keyword evidence="5" id="KW-0496">Mitochondrion</keyword>
<evidence type="ECO:0000256" key="5">
    <source>
        <dbReference type="ARBA" id="ARBA00023128"/>
    </source>
</evidence>
<evidence type="ECO:0000256" key="2">
    <source>
        <dbReference type="ARBA" id="ARBA00022741"/>
    </source>
</evidence>
<name>A0A0V0J3M2_SCHSO</name>
<dbReference type="GO" id="GO:0140570">
    <property type="term" value="P:extraction of mislocalized protein from mitochondrial outer membrane"/>
    <property type="evidence" value="ECO:0007669"/>
    <property type="project" value="TreeGrafter"/>
</dbReference>
<dbReference type="InterPro" id="IPR051701">
    <property type="entry name" value="Mito_OM_Translocase_MSP1"/>
</dbReference>
<comment type="subcellular location">
    <subcellularLocation>
        <location evidence="1">Mitochondrion outer membrane</location>
        <topology evidence="1">Single-pass membrane protein</topology>
    </subcellularLocation>
</comment>
<dbReference type="PANTHER" id="PTHR45644">
    <property type="entry name" value="AAA ATPASE, PUTATIVE (AFU_ORTHOLOGUE AFUA_2G12920)-RELATED-RELATED"/>
    <property type="match status" value="1"/>
</dbReference>
<dbReference type="Pfam" id="PF00004">
    <property type="entry name" value="AAA"/>
    <property type="match status" value="1"/>
</dbReference>
<dbReference type="Gene3D" id="3.40.50.300">
    <property type="entry name" value="P-loop containing nucleotide triphosphate hydrolases"/>
    <property type="match status" value="1"/>
</dbReference>
<dbReference type="InterPro" id="IPR041569">
    <property type="entry name" value="AAA_lid_3"/>
</dbReference>
<organism evidence="9">
    <name type="scientific">Schistocephalus solidus</name>
    <name type="common">Tapeworm</name>
    <dbReference type="NCBI Taxonomy" id="70667"/>
    <lineage>
        <taxon>Eukaryota</taxon>
        <taxon>Metazoa</taxon>
        <taxon>Spiralia</taxon>
        <taxon>Lophotrochozoa</taxon>
        <taxon>Platyhelminthes</taxon>
        <taxon>Cestoda</taxon>
        <taxon>Eucestoda</taxon>
        <taxon>Diphyllobothriidea</taxon>
        <taxon>Diphyllobothriidae</taxon>
        <taxon>Schistocephalus</taxon>
    </lineage>
</organism>
<dbReference type="InterPro" id="IPR003960">
    <property type="entry name" value="ATPase_AAA_CS"/>
</dbReference>
<dbReference type="SUPFAM" id="SSF52540">
    <property type="entry name" value="P-loop containing nucleoside triphosphate hydrolases"/>
    <property type="match status" value="1"/>
</dbReference>
<dbReference type="InterPro" id="IPR003593">
    <property type="entry name" value="AAA+_ATPase"/>
</dbReference>
<dbReference type="Gene3D" id="1.10.8.60">
    <property type="match status" value="1"/>
</dbReference>
<protein>
    <submittedName>
        <fullName evidence="9">ATPase family AAA domain-containing protein 1</fullName>
    </submittedName>
</protein>
<evidence type="ECO:0000313" key="9">
    <source>
        <dbReference type="EMBL" id="JAP60428.1"/>
    </source>
</evidence>
<evidence type="ECO:0000256" key="3">
    <source>
        <dbReference type="ARBA" id="ARBA00022787"/>
    </source>
</evidence>
<dbReference type="GO" id="GO:0005524">
    <property type="term" value="F:ATP binding"/>
    <property type="evidence" value="ECO:0007669"/>
    <property type="project" value="UniProtKB-KW"/>
</dbReference>
<gene>
    <name evidence="9" type="primary">ATAD1</name>
    <name evidence="9" type="ORF">TR93655</name>
</gene>
<accession>A0A0V0J3M2</accession>
<keyword evidence="2 6" id="KW-0547">Nucleotide-binding</keyword>
<feature type="domain" description="AAA+ ATPase" evidence="8">
    <location>
        <begin position="238"/>
        <end position="374"/>
    </location>
</feature>
<evidence type="ECO:0000256" key="1">
    <source>
        <dbReference type="ARBA" id="ARBA00004572"/>
    </source>
</evidence>
<keyword evidence="7" id="KW-0812">Transmembrane</keyword>
<dbReference type="PROSITE" id="PS00674">
    <property type="entry name" value="AAA"/>
    <property type="match status" value="1"/>
</dbReference>
<dbReference type="GO" id="GO:0016887">
    <property type="term" value="F:ATP hydrolysis activity"/>
    <property type="evidence" value="ECO:0007669"/>
    <property type="project" value="InterPro"/>
</dbReference>
<dbReference type="AlphaFoldDB" id="A0A0V0J3M2"/>
<keyword evidence="3" id="KW-1000">Mitochondrion outer membrane</keyword>
<sequence>VSEKTTNGPYLTRCMADDLCSSAGSLIYSFKVISVMAESAGESPLSGHLPATTVVSTTSLSTIRPENLFTELGPIVSSLNERIRDAWSTVCGFFRDFFDSVQSGRSTPALNLYSVENARLSTEERLLLALRLLIPIVTLAGSLGIAYYLIDQMNPTAKEKRAARKKAQEILRYLKVSPIPQLTDYEVCIAVSLVDTATLETDWSSIGGLDALITDLCESVIYPFRAGPYLPRSKLFRPPKGVLLYGPPGCGKTMLARATARAAKARFFNLQISNLVNMWYGESQKLAEAVFSLAHKLQPSIIFIDEIDSFLSTRSSLDNESTRMMKTQFMALWDGLLSETDSRIMVIGATNRPRDLDAAILRRLPYKVYVPLPDAQQRLKILNVHLRQAVLDSSVTPTALQQFAERAEGLSGSDLFEICREAALCSLRSWLSASYCNEEANGLDHLPPTCPLFISMRDFDYAYNKFTQSQMNDPSKPLVLQLDGPA</sequence>
<keyword evidence="4 6" id="KW-0067">ATP-binding</keyword>
<evidence type="ECO:0000256" key="7">
    <source>
        <dbReference type="SAM" id="Phobius"/>
    </source>
</evidence>
<dbReference type="Pfam" id="PF17862">
    <property type="entry name" value="AAA_lid_3"/>
    <property type="match status" value="1"/>
</dbReference>
<evidence type="ECO:0000256" key="4">
    <source>
        <dbReference type="ARBA" id="ARBA00022840"/>
    </source>
</evidence>
<keyword evidence="7" id="KW-0472">Membrane</keyword>
<dbReference type="PANTHER" id="PTHR45644:SF3">
    <property type="entry name" value="FI08533P-RELATED"/>
    <property type="match status" value="1"/>
</dbReference>